<evidence type="ECO:0000256" key="3">
    <source>
        <dbReference type="PROSITE-ProRule" id="PRU00284"/>
    </source>
</evidence>
<feature type="domain" description="HAMP" evidence="8">
    <location>
        <begin position="411"/>
        <end position="453"/>
    </location>
</feature>
<keyword evidence="6" id="KW-0472">Membrane</keyword>
<reference evidence="9 10" key="1">
    <citation type="journal article" date="2019" name="Int. J. Syst. Evol. Microbiol.">
        <title>The Global Catalogue of Microorganisms (GCM) 10K type strain sequencing project: providing services to taxonomists for standard genome sequencing and annotation.</title>
        <authorList>
            <consortium name="The Broad Institute Genomics Platform"/>
            <consortium name="The Broad Institute Genome Sequencing Center for Infectious Disease"/>
            <person name="Wu L."/>
            <person name="Ma J."/>
        </authorList>
    </citation>
    <scope>NUCLEOTIDE SEQUENCE [LARGE SCALE GENOMIC DNA]</scope>
    <source>
        <strain evidence="9 10">CGMCC 1.12230</strain>
    </source>
</reference>
<dbReference type="InterPro" id="IPR004089">
    <property type="entry name" value="MCPsignal_dom"/>
</dbReference>
<dbReference type="PROSITE" id="PS50111">
    <property type="entry name" value="CHEMOTAXIS_TRANSDUC_2"/>
    <property type="match status" value="1"/>
</dbReference>
<keyword evidence="4" id="KW-0175">Coiled coil</keyword>
<evidence type="ECO:0000256" key="2">
    <source>
        <dbReference type="ARBA" id="ARBA00029447"/>
    </source>
</evidence>
<feature type="compositionally biased region" description="Acidic residues" evidence="5">
    <location>
        <begin position="1001"/>
        <end position="1035"/>
    </location>
</feature>
<dbReference type="GO" id="GO:0007165">
    <property type="term" value="P:signal transduction"/>
    <property type="evidence" value="ECO:0007669"/>
    <property type="project" value="UniProtKB-KW"/>
</dbReference>
<evidence type="ECO:0000256" key="1">
    <source>
        <dbReference type="ARBA" id="ARBA00023224"/>
    </source>
</evidence>
<feature type="coiled-coil region" evidence="4">
    <location>
        <begin position="371"/>
        <end position="405"/>
    </location>
</feature>
<dbReference type="Pfam" id="PF00672">
    <property type="entry name" value="HAMP"/>
    <property type="match status" value="2"/>
</dbReference>
<dbReference type="RefSeq" id="WP_390285983.1">
    <property type="nucleotide sequence ID" value="NZ_JBHUDI010000004.1"/>
</dbReference>
<feature type="compositionally biased region" description="Acidic residues" evidence="5">
    <location>
        <begin position="888"/>
        <end position="897"/>
    </location>
</feature>
<feature type="compositionally biased region" description="Acidic residues" evidence="5">
    <location>
        <begin position="973"/>
        <end position="984"/>
    </location>
</feature>
<dbReference type="PANTHER" id="PTHR32089:SF112">
    <property type="entry name" value="LYSOZYME-LIKE PROTEIN-RELATED"/>
    <property type="match status" value="1"/>
</dbReference>
<evidence type="ECO:0000256" key="5">
    <source>
        <dbReference type="SAM" id="MobiDB-lite"/>
    </source>
</evidence>
<evidence type="ECO:0000256" key="6">
    <source>
        <dbReference type="SAM" id="Phobius"/>
    </source>
</evidence>
<dbReference type="Proteomes" id="UP001597076">
    <property type="component" value="Unassembled WGS sequence"/>
</dbReference>
<evidence type="ECO:0000259" key="8">
    <source>
        <dbReference type="PROSITE" id="PS50885"/>
    </source>
</evidence>
<feature type="compositionally biased region" description="Polar residues" evidence="5">
    <location>
        <begin position="469"/>
        <end position="489"/>
    </location>
</feature>
<evidence type="ECO:0000313" key="9">
    <source>
        <dbReference type="EMBL" id="MFD1563426.1"/>
    </source>
</evidence>
<dbReference type="Gene3D" id="1.10.287.950">
    <property type="entry name" value="Methyl-accepting chemotaxis protein"/>
    <property type="match status" value="1"/>
</dbReference>
<dbReference type="CDD" id="cd06225">
    <property type="entry name" value="HAMP"/>
    <property type="match status" value="2"/>
</dbReference>
<dbReference type="AlphaFoldDB" id="A0ABD6BFT5"/>
<organism evidence="9 10">
    <name type="scientific">Haloarchaeobius amylolyticus</name>
    <dbReference type="NCBI Taxonomy" id="1198296"/>
    <lineage>
        <taxon>Archaea</taxon>
        <taxon>Methanobacteriati</taxon>
        <taxon>Methanobacteriota</taxon>
        <taxon>Stenosarchaea group</taxon>
        <taxon>Halobacteria</taxon>
        <taxon>Halobacteriales</taxon>
        <taxon>Halorubellaceae</taxon>
        <taxon>Haloarchaeobius</taxon>
    </lineage>
</organism>
<feature type="transmembrane region" description="Helical" evidence="6">
    <location>
        <begin position="20"/>
        <end position="42"/>
    </location>
</feature>
<dbReference type="PANTHER" id="PTHR32089">
    <property type="entry name" value="METHYL-ACCEPTING CHEMOTAXIS PROTEIN MCPB"/>
    <property type="match status" value="1"/>
</dbReference>
<dbReference type="SMART" id="SM00304">
    <property type="entry name" value="HAMP"/>
    <property type="match status" value="2"/>
</dbReference>
<feature type="compositionally biased region" description="Polar residues" evidence="5">
    <location>
        <begin position="938"/>
        <end position="949"/>
    </location>
</feature>
<keyword evidence="10" id="KW-1185">Reference proteome</keyword>
<dbReference type="EMBL" id="JBHUDI010000004">
    <property type="protein sequence ID" value="MFD1563426.1"/>
    <property type="molecule type" value="Genomic_DNA"/>
</dbReference>
<dbReference type="PROSITE" id="PS50885">
    <property type="entry name" value="HAMP"/>
    <property type="match status" value="2"/>
</dbReference>
<keyword evidence="6" id="KW-1133">Transmembrane helix</keyword>
<evidence type="ECO:0000259" key="7">
    <source>
        <dbReference type="PROSITE" id="PS50111"/>
    </source>
</evidence>
<feature type="compositionally biased region" description="Acidic residues" evidence="5">
    <location>
        <begin position="817"/>
        <end position="837"/>
    </location>
</feature>
<dbReference type="Gene3D" id="6.10.250.1910">
    <property type="match status" value="1"/>
</dbReference>
<dbReference type="SUPFAM" id="SSF58104">
    <property type="entry name" value="Methyl-accepting chemotaxis protein (MCP) signaling domain"/>
    <property type="match status" value="1"/>
</dbReference>
<gene>
    <name evidence="9" type="ORF">ACFR99_07685</name>
</gene>
<feature type="region of interest" description="Disordered" evidence="5">
    <location>
        <begin position="469"/>
        <end position="516"/>
    </location>
</feature>
<evidence type="ECO:0000256" key="4">
    <source>
        <dbReference type="SAM" id="Coils"/>
    </source>
</evidence>
<sequence>MDFARRLVPAAIRRRYAVKFGIALLLLGLSVGLIGYVATAGITTQMEDRVETDHASAAGQEAQSLQMWNTQNEHTVETIARSDVVASDDPAAIEQQFLDWEEHLDTDTFDISYVDLNSGTVTASTNEAFRGGSTTDLENVPESAYADATQTVPWVSDAYLAENELGQERAVLTYVQRSAANEDRAIVYTVDLEAYANNLESDDGTTTMILDGDDEVMLDDVGYGENHETLGQTYSGDSALLTTARTDGATTQRIDSSSLTFETDAYDFADDEYVTSSARVFGTDWVVVTHEPADQAFGFVTTINDYGIYATILGVLMIGMVGAVLGRNTAVSIDRLTNKAGQMEEGNLDVDLETKRIDNIGRLYDGFDSMRDALREQIMEAETAREEAERERKRVEEINGHLEDKAAEYCAVMGKAADGDLTARATVASDNEQMQQIGEDFNEMLDEIEQTIAELNRFATDVATASEQVTASSEEVRSASQQVTGSVQEISDGADRQNESLQSVNQEMSGLSTTTEEIAASSNEVADIAERTVNTGQEGKEAAQTAITAMDEIEAEAGDAVEEMRRLEEEVQQIDELINTISEIARQTNMLALNANIEASRSASGSDDEGFSVVAKEVKALSEDVAQAADEAEDRLEAIRERTEESAAEVEGTSADIEDATEQVQEAVEALEEIADLAQETNIGVQEISAATEEQAASTQEVVAMVDNAATISEETTAEAENVAAAAEQQTTALTEVTESASSLSEQAAQLSEALDRFDTDVDSDEVDLESTFDVDAELSATDTSFDIDEAGPDDQTGGITLDTDLESTDRESDGLAFDDADDPLETTAEPTDDTTEPDQSAVEALENGPVDEGLETATSEDEHDTASAGSDADEIGAEEILGIESREDADTDDSDVESTGAADAVGDDASDPLADDADPLAEIDDTSDETDAEFESAASSIETATGEDTAQPLGPVDESDADETAAQPLGPVDDDLDESDTDETTAQPLGPADDERGNEDADDDGLDTDEATAGNDEDGTTESDDEDDTTESDDVFTFGTTDDE</sequence>
<proteinExistence type="inferred from homology"/>
<dbReference type="InterPro" id="IPR003660">
    <property type="entry name" value="HAMP_dom"/>
</dbReference>
<feature type="region of interest" description="Disordered" evidence="5">
    <location>
        <begin position="771"/>
        <end position="1045"/>
    </location>
</feature>
<evidence type="ECO:0000313" key="10">
    <source>
        <dbReference type="Proteomes" id="UP001597076"/>
    </source>
</evidence>
<dbReference type="SMART" id="SM00283">
    <property type="entry name" value="MA"/>
    <property type="match status" value="1"/>
</dbReference>
<keyword evidence="6" id="KW-0812">Transmembrane</keyword>
<name>A0ABD6BFT5_9EURY</name>
<feature type="compositionally biased region" description="Acidic residues" evidence="5">
    <location>
        <begin position="853"/>
        <end position="864"/>
    </location>
</feature>
<comment type="similarity">
    <text evidence="2">Belongs to the methyl-accepting chemotaxis (MCP) protein family.</text>
</comment>
<dbReference type="Pfam" id="PF00015">
    <property type="entry name" value="MCPsignal"/>
    <property type="match status" value="1"/>
</dbReference>
<comment type="caution">
    <text evidence="9">The sequence shown here is derived from an EMBL/GenBank/DDBJ whole genome shotgun (WGS) entry which is preliminary data.</text>
</comment>
<dbReference type="CDD" id="cd11386">
    <property type="entry name" value="MCP_signal"/>
    <property type="match status" value="1"/>
</dbReference>
<feature type="coiled-coil region" evidence="4">
    <location>
        <begin position="615"/>
        <end position="681"/>
    </location>
</feature>
<feature type="compositionally biased region" description="Acidic residues" evidence="5">
    <location>
        <begin position="906"/>
        <end position="935"/>
    </location>
</feature>
<feature type="compositionally biased region" description="Polar residues" evidence="5">
    <location>
        <begin position="499"/>
        <end position="516"/>
    </location>
</feature>
<protein>
    <submittedName>
        <fullName evidence="9">Methyl-accepting chemotaxis protein</fullName>
    </submittedName>
</protein>
<feature type="domain" description="Methyl-accepting transducer" evidence="7">
    <location>
        <begin position="472"/>
        <end position="710"/>
    </location>
</feature>
<dbReference type="InterPro" id="IPR004090">
    <property type="entry name" value="Chemotax_Me-accpt_rcpt"/>
</dbReference>
<accession>A0ABD6BFT5</accession>
<dbReference type="PRINTS" id="PR00260">
    <property type="entry name" value="CHEMTRNSDUCR"/>
</dbReference>
<feature type="coiled-coil region" evidence="4">
    <location>
        <begin position="550"/>
        <end position="587"/>
    </location>
</feature>
<keyword evidence="1 3" id="KW-0807">Transducer</keyword>
<feature type="domain" description="HAMP" evidence="8">
    <location>
        <begin position="327"/>
        <end position="379"/>
    </location>
</feature>